<evidence type="ECO:0000256" key="1">
    <source>
        <dbReference type="SAM" id="MobiDB-lite"/>
    </source>
</evidence>
<evidence type="ECO:0000313" key="3">
    <source>
        <dbReference type="Proteomes" id="UP001147653"/>
    </source>
</evidence>
<name>A0A9X3N4K4_9ACTN</name>
<dbReference type="EMBL" id="JAPDDP010000006">
    <property type="protein sequence ID" value="MDA0179633.1"/>
    <property type="molecule type" value="Genomic_DNA"/>
</dbReference>
<feature type="region of interest" description="Disordered" evidence="1">
    <location>
        <begin position="1"/>
        <end position="27"/>
    </location>
</feature>
<proteinExistence type="predicted"/>
<gene>
    <name evidence="2" type="ORF">OJ997_04940</name>
</gene>
<comment type="caution">
    <text evidence="2">The sequence shown here is derived from an EMBL/GenBank/DDBJ whole genome shotgun (WGS) entry which is preliminary data.</text>
</comment>
<sequence>MQQRAVGDDEPTFHERPLRPWVNGSDLDKVWDTPAPEALAADLEEFPAALDDPFA</sequence>
<organism evidence="2 3">
    <name type="scientific">Solirubrobacter phytolaccae</name>
    <dbReference type="NCBI Taxonomy" id="1404360"/>
    <lineage>
        <taxon>Bacteria</taxon>
        <taxon>Bacillati</taxon>
        <taxon>Actinomycetota</taxon>
        <taxon>Thermoleophilia</taxon>
        <taxon>Solirubrobacterales</taxon>
        <taxon>Solirubrobacteraceae</taxon>
        <taxon>Solirubrobacter</taxon>
    </lineage>
</organism>
<dbReference type="AlphaFoldDB" id="A0A9X3N4K4"/>
<protein>
    <submittedName>
        <fullName evidence="2">Uncharacterized protein</fullName>
    </submittedName>
</protein>
<accession>A0A9X3N4K4</accession>
<dbReference type="Proteomes" id="UP001147653">
    <property type="component" value="Unassembled WGS sequence"/>
</dbReference>
<dbReference type="RefSeq" id="WP_270023930.1">
    <property type="nucleotide sequence ID" value="NZ_JAPDDP010000006.1"/>
</dbReference>
<keyword evidence="3" id="KW-1185">Reference proteome</keyword>
<evidence type="ECO:0000313" key="2">
    <source>
        <dbReference type="EMBL" id="MDA0179633.1"/>
    </source>
</evidence>
<reference evidence="2" key="1">
    <citation type="submission" date="2022-10" db="EMBL/GenBank/DDBJ databases">
        <title>The WGS of Solirubrobacter phytolaccae KCTC 29190.</title>
        <authorList>
            <person name="Jiang Z."/>
        </authorList>
    </citation>
    <scope>NUCLEOTIDE SEQUENCE</scope>
    <source>
        <strain evidence="2">KCTC 29190</strain>
    </source>
</reference>